<sequence>MTTMFRIAPAVFFPILCLLPAFAQPQESPWVQGLHSRARLISGGPDGDRQLAGIEIVLDSGFKTYWRTPGESGLPPRFDWSGSENVSSAEILWPAPTRQEDAGGIAYVYGRQIVLPVRVTPADPGKPVRLALSVDYGVCKDICIPAHADLTATLSADGPHRAALDKALAQVPRPQPLGAKAPLSIATLEPANPQGKPGILVTVRAPDGTRPTLFAEGPENWYLSTSLPDDANRFTVTVEEKPKDAAGSVPVRLTLVSGEQAVETEVSLDGERTPR</sequence>
<protein>
    <submittedName>
        <fullName evidence="3">Protein involved in C cytochrome biogenesis</fullName>
    </submittedName>
</protein>
<accession>A0A512BMG0</accession>
<evidence type="ECO:0000259" key="2">
    <source>
        <dbReference type="Pfam" id="PF11412"/>
    </source>
</evidence>
<dbReference type="Proteomes" id="UP000321085">
    <property type="component" value="Unassembled WGS sequence"/>
</dbReference>
<dbReference type="AlphaFoldDB" id="A0A512BMG0"/>
<evidence type="ECO:0000256" key="1">
    <source>
        <dbReference type="SAM" id="SignalP"/>
    </source>
</evidence>
<keyword evidence="4" id="KW-1185">Reference proteome</keyword>
<feature type="domain" description="Thiol:disulfide interchange protein DsbD N-terminal" evidence="2">
    <location>
        <begin position="46"/>
        <end position="153"/>
    </location>
</feature>
<name>A0A512BMG0_9HYPH</name>
<reference evidence="3 4" key="1">
    <citation type="submission" date="2019-07" db="EMBL/GenBank/DDBJ databases">
        <title>Whole genome shotgun sequence of Microvirga aerophila NBRC 106136.</title>
        <authorList>
            <person name="Hosoyama A."/>
            <person name="Uohara A."/>
            <person name="Ohji S."/>
            <person name="Ichikawa N."/>
        </authorList>
    </citation>
    <scope>NUCLEOTIDE SEQUENCE [LARGE SCALE GENOMIC DNA]</scope>
    <source>
        <strain evidence="3 4">NBRC 106136</strain>
    </source>
</reference>
<comment type="caution">
    <text evidence="3">The sequence shown here is derived from an EMBL/GenBank/DDBJ whole genome shotgun (WGS) entry which is preliminary data.</text>
</comment>
<feature type="chain" id="PRO_5021770095" evidence="1">
    <location>
        <begin position="24"/>
        <end position="275"/>
    </location>
</feature>
<proteinExistence type="predicted"/>
<feature type="signal peptide" evidence="1">
    <location>
        <begin position="1"/>
        <end position="23"/>
    </location>
</feature>
<organism evidence="3 4">
    <name type="scientific">Microvirga aerophila</name>
    <dbReference type="NCBI Taxonomy" id="670291"/>
    <lineage>
        <taxon>Bacteria</taxon>
        <taxon>Pseudomonadati</taxon>
        <taxon>Pseudomonadota</taxon>
        <taxon>Alphaproteobacteria</taxon>
        <taxon>Hyphomicrobiales</taxon>
        <taxon>Methylobacteriaceae</taxon>
        <taxon>Microvirga</taxon>
    </lineage>
</organism>
<dbReference type="InterPro" id="IPR028250">
    <property type="entry name" value="DsbDN"/>
</dbReference>
<evidence type="ECO:0000313" key="3">
    <source>
        <dbReference type="EMBL" id="GEO13057.1"/>
    </source>
</evidence>
<dbReference type="EMBL" id="BJYU01000006">
    <property type="protein sequence ID" value="GEO13057.1"/>
    <property type="molecule type" value="Genomic_DNA"/>
</dbReference>
<evidence type="ECO:0000313" key="4">
    <source>
        <dbReference type="Proteomes" id="UP000321085"/>
    </source>
</evidence>
<dbReference type="RefSeq" id="WP_162815613.1">
    <property type="nucleotide sequence ID" value="NZ_BJYU01000006.1"/>
</dbReference>
<dbReference type="Pfam" id="PF11412">
    <property type="entry name" value="DsbD_N"/>
    <property type="match status" value="1"/>
</dbReference>
<keyword evidence="1" id="KW-0732">Signal</keyword>
<gene>
    <name evidence="3" type="ORF">MAE02_07530</name>
</gene>